<evidence type="ECO:0000256" key="1">
    <source>
        <dbReference type="SAM" id="Coils"/>
    </source>
</evidence>
<dbReference type="PANTHER" id="PTHR41259">
    <property type="entry name" value="DOUBLE-STRAND BREAK REPAIR RAD50 ATPASE, PUTATIVE-RELATED"/>
    <property type="match status" value="1"/>
</dbReference>
<feature type="coiled-coil region" evidence="1">
    <location>
        <begin position="620"/>
        <end position="654"/>
    </location>
</feature>
<dbReference type="GO" id="GO:0006302">
    <property type="term" value="P:double-strand break repair"/>
    <property type="evidence" value="ECO:0007669"/>
    <property type="project" value="InterPro"/>
</dbReference>
<reference evidence="3" key="2">
    <citation type="submission" date="2020-09" db="EMBL/GenBank/DDBJ databases">
        <authorList>
            <person name="Sun Q."/>
            <person name="Zhou Y."/>
        </authorList>
    </citation>
    <scope>NUCLEOTIDE SEQUENCE</scope>
    <source>
        <strain evidence="3">CGMCC 1.15493</strain>
    </source>
</reference>
<feature type="coiled-coil region" evidence="1">
    <location>
        <begin position="477"/>
        <end position="523"/>
    </location>
</feature>
<proteinExistence type="predicted"/>
<dbReference type="GO" id="GO:0016887">
    <property type="term" value="F:ATP hydrolysis activity"/>
    <property type="evidence" value="ECO:0007669"/>
    <property type="project" value="InterPro"/>
</dbReference>
<feature type="coiled-coil region" evidence="1">
    <location>
        <begin position="205"/>
        <end position="246"/>
    </location>
</feature>
<feature type="coiled-coil region" evidence="1">
    <location>
        <begin position="276"/>
        <end position="385"/>
    </location>
</feature>
<organism evidence="3 4">
    <name type="scientific">Aureimonas glaciei</name>
    <dbReference type="NCBI Taxonomy" id="1776957"/>
    <lineage>
        <taxon>Bacteria</taxon>
        <taxon>Pseudomonadati</taxon>
        <taxon>Pseudomonadota</taxon>
        <taxon>Alphaproteobacteria</taxon>
        <taxon>Hyphomicrobiales</taxon>
        <taxon>Aurantimonadaceae</taxon>
        <taxon>Aureimonas</taxon>
    </lineage>
</organism>
<protein>
    <recommendedName>
        <fullName evidence="2">Rad50/SbcC-type AAA domain-containing protein</fullName>
    </recommendedName>
</protein>
<name>A0A916XV45_9HYPH</name>
<dbReference type="Proteomes" id="UP000613160">
    <property type="component" value="Unassembled WGS sequence"/>
</dbReference>
<dbReference type="PANTHER" id="PTHR41259:SF1">
    <property type="entry name" value="DOUBLE-STRAND BREAK REPAIR RAD50 ATPASE, PUTATIVE-RELATED"/>
    <property type="match status" value="1"/>
</dbReference>
<dbReference type="EMBL" id="BMJJ01000003">
    <property type="protein sequence ID" value="GGD13034.1"/>
    <property type="molecule type" value="Genomic_DNA"/>
</dbReference>
<feature type="coiled-coil region" evidence="1">
    <location>
        <begin position="711"/>
        <end position="764"/>
    </location>
</feature>
<dbReference type="InterPro" id="IPR038729">
    <property type="entry name" value="Rad50/SbcC_AAA"/>
</dbReference>
<comment type="caution">
    <text evidence="3">The sequence shown here is derived from an EMBL/GenBank/DDBJ whole genome shotgun (WGS) entry which is preliminary data.</text>
</comment>
<feature type="domain" description="Rad50/SbcC-type AAA" evidence="2">
    <location>
        <begin position="6"/>
        <end position="78"/>
    </location>
</feature>
<dbReference type="AlphaFoldDB" id="A0A916XV45"/>
<accession>A0A916XV45</accession>
<dbReference type="InterPro" id="IPR027417">
    <property type="entry name" value="P-loop_NTPase"/>
</dbReference>
<keyword evidence="4" id="KW-1185">Reference proteome</keyword>
<evidence type="ECO:0000259" key="2">
    <source>
        <dbReference type="Pfam" id="PF13476"/>
    </source>
</evidence>
<evidence type="ECO:0000313" key="4">
    <source>
        <dbReference type="Proteomes" id="UP000613160"/>
    </source>
</evidence>
<evidence type="ECO:0000313" key="3">
    <source>
        <dbReference type="EMBL" id="GGD13034.1"/>
    </source>
</evidence>
<dbReference type="SUPFAM" id="SSF52540">
    <property type="entry name" value="P-loop containing nucleoside triphosphate hydrolases"/>
    <property type="match status" value="1"/>
</dbReference>
<keyword evidence="1" id="KW-0175">Coiled coil</keyword>
<sequence length="910" mass="95862">MYLTALSLKDFAGLGAVSLEDFEPGLNVIVGDNEAGKSTLLVALRAAFFQKHRAGGEAVKALAPYGRTVRPEISVGFTTGGTEYSLSKGFLQRPEAALSWPGGALSGDAVEDKLAELLGFAHSSGARLKRDEHQGAFGLLWVEQGRSHEHDLDLGVGRNAVTASLEGEIGQILGGERGRSLLAAAEARQAVFFTATGRPSGTSPLVEAEKRLQALRAELAERLSARDAYEEKIERLRRRREVLKTYLDDDAVAKAEAAVDAAEAESRAVEGFAAAHDGARRDLEAAEARRAAAAERLAARERLAKALAEATARRDAAAVGLEDLRRSQAAERAELVRLEAARTAARADFAEAEAAHEAGLARADFQRVSAEITRLEARIAEAAALEKRLAELGAAPAQRLDRAALKGLEAAEQARREAEIRMAATAPTVTFAPDAGASVRTADGSPLAGGTALPVLARSAYDLSGFGRVTIEPGGDAAQLRRAFDEAAAALQALLARHRVSSLDDFRQKLRAAEEQANATALLKTQLATLLPEGMAAAAAALAAQKAALALLPAGDEATGPASATGATGATNEVEAKGAALPAVGAAAAGMPGLSTDDATAARARRREAETCRAAADAAVEAARKLGAALDQRLARTEAEAEHLARTASDLAAQRAAAEEGRTAAALAEDLAAADVDRSAKAAVVALRRRALDAADPETVARSLLARRRALDEIRRTVAGLREETSALEGELRAEGLSSLGEDIARLEGESEALAGRVRRLTLEAAASKLLHTELCAAQRAAREHWLGPIKAQVAPFLRLIHPESEIAFDDASLAITGLNRRGVAEEFKRLSAGAREQVAVVTRLALATVLKRGGHPALVILDDALVNTDEERLKRMHLVLQKAAEAMQIVVLTCRERDFRDLGGKMFRL</sequence>
<gene>
    <name evidence="3" type="ORF">GCM10011335_14840</name>
</gene>
<reference evidence="3" key="1">
    <citation type="journal article" date="2014" name="Int. J. Syst. Evol. Microbiol.">
        <title>Complete genome sequence of Corynebacterium casei LMG S-19264T (=DSM 44701T), isolated from a smear-ripened cheese.</title>
        <authorList>
            <consortium name="US DOE Joint Genome Institute (JGI-PGF)"/>
            <person name="Walter F."/>
            <person name="Albersmeier A."/>
            <person name="Kalinowski J."/>
            <person name="Ruckert C."/>
        </authorList>
    </citation>
    <scope>NUCLEOTIDE SEQUENCE</scope>
    <source>
        <strain evidence="3">CGMCC 1.15493</strain>
    </source>
</reference>
<dbReference type="Pfam" id="PF13476">
    <property type="entry name" value="AAA_23"/>
    <property type="match status" value="1"/>
</dbReference>
<dbReference type="RefSeq" id="WP_188849957.1">
    <property type="nucleotide sequence ID" value="NZ_BMJJ01000003.1"/>
</dbReference>
<dbReference type="Gene3D" id="3.40.50.300">
    <property type="entry name" value="P-loop containing nucleotide triphosphate hydrolases"/>
    <property type="match status" value="2"/>
</dbReference>